<sequence>MRWLLVFLIATLVFNGVRGWLQKIGLGKLPGDFTIRLFGRELYVPLASSLLLSFLAMGIGSFF</sequence>
<feature type="transmembrane region" description="Helical" evidence="1">
    <location>
        <begin position="43"/>
        <end position="62"/>
    </location>
</feature>
<protein>
    <submittedName>
        <fullName evidence="2">DUF2905 domain-containing protein</fullName>
    </submittedName>
</protein>
<dbReference type="RefSeq" id="WP_128198588.1">
    <property type="nucleotide sequence ID" value="NZ_SACT01000003.1"/>
</dbReference>
<accession>A0A437JW34</accession>
<evidence type="ECO:0000313" key="3">
    <source>
        <dbReference type="Proteomes" id="UP000288178"/>
    </source>
</evidence>
<dbReference type="AlphaFoldDB" id="A0A437JW34"/>
<dbReference type="InterPro" id="IPR021320">
    <property type="entry name" value="DUF2905"/>
</dbReference>
<keyword evidence="1" id="KW-0472">Membrane</keyword>
<reference evidence="2 3" key="1">
    <citation type="submission" date="2019-01" db="EMBL/GenBank/DDBJ databases">
        <authorList>
            <person name="Chen W.-M."/>
        </authorList>
    </citation>
    <scope>NUCLEOTIDE SEQUENCE [LARGE SCALE GENOMIC DNA]</scope>
    <source>
        <strain evidence="2 3">ICH-3</strain>
    </source>
</reference>
<dbReference type="OrthoDB" id="9811610at2"/>
<keyword evidence="1" id="KW-1133">Transmembrane helix</keyword>
<keyword evidence="3" id="KW-1185">Reference proteome</keyword>
<dbReference type="Proteomes" id="UP000288178">
    <property type="component" value="Unassembled WGS sequence"/>
</dbReference>
<gene>
    <name evidence="2" type="ORF">ENE75_12275</name>
</gene>
<dbReference type="Pfam" id="PF11146">
    <property type="entry name" value="DUF2905"/>
    <property type="match status" value="1"/>
</dbReference>
<dbReference type="EMBL" id="SACT01000003">
    <property type="protein sequence ID" value="RVT51587.1"/>
    <property type="molecule type" value="Genomic_DNA"/>
</dbReference>
<name>A0A437JW34_9BURK</name>
<organism evidence="2 3">
    <name type="scientific">Rubrivivax albus</name>
    <dbReference type="NCBI Taxonomy" id="2499835"/>
    <lineage>
        <taxon>Bacteria</taxon>
        <taxon>Pseudomonadati</taxon>
        <taxon>Pseudomonadota</taxon>
        <taxon>Betaproteobacteria</taxon>
        <taxon>Burkholderiales</taxon>
        <taxon>Sphaerotilaceae</taxon>
        <taxon>Rubrivivax</taxon>
    </lineage>
</organism>
<comment type="caution">
    <text evidence="2">The sequence shown here is derived from an EMBL/GenBank/DDBJ whole genome shotgun (WGS) entry which is preliminary data.</text>
</comment>
<evidence type="ECO:0000313" key="2">
    <source>
        <dbReference type="EMBL" id="RVT51587.1"/>
    </source>
</evidence>
<keyword evidence="1" id="KW-0812">Transmembrane</keyword>
<proteinExistence type="predicted"/>
<evidence type="ECO:0000256" key="1">
    <source>
        <dbReference type="SAM" id="Phobius"/>
    </source>
</evidence>